<evidence type="ECO:0000313" key="2">
    <source>
        <dbReference type="EMBL" id="OHU92062.1"/>
    </source>
</evidence>
<proteinExistence type="predicted"/>
<keyword evidence="3" id="KW-1185">Reference proteome</keyword>
<organism evidence="2 3">
    <name type="scientific">Pseudoalteromonas amylolytica</name>
    <dbReference type="NCBI Taxonomy" id="1859457"/>
    <lineage>
        <taxon>Bacteria</taxon>
        <taxon>Pseudomonadati</taxon>
        <taxon>Pseudomonadota</taxon>
        <taxon>Gammaproteobacteria</taxon>
        <taxon>Alteromonadales</taxon>
        <taxon>Pseudoalteromonadaceae</taxon>
        <taxon>Pseudoalteromonas</taxon>
    </lineage>
</organism>
<evidence type="ECO:0000256" key="1">
    <source>
        <dbReference type="SAM" id="Coils"/>
    </source>
</evidence>
<accession>A0A1S1MY31</accession>
<protein>
    <submittedName>
        <fullName evidence="2">Uncharacterized protein</fullName>
    </submittedName>
</protein>
<evidence type="ECO:0000313" key="3">
    <source>
        <dbReference type="Proteomes" id="UP000179786"/>
    </source>
</evidence>
<gene>
    <name evidence="2" type="ORF">BET10_06940</name>
</gene>
<feature type="coiled-coil region" evidence="1">
    <location>
        <begin position="96"/>
        <end position="123"/>
    </location>
</feature>
<dbReference type="Proteomes" id="UP000179786">
    <property type="component" value="Unassembled WGS sequence"/>
</dbReference>
<dbReference type="AlphaFoldDB" id="A0A1S1MY31"/>
<comment type="caution">
    <text evidence="2">The sequence shown here is derived from an EMBL/GenBank/DDBJ whole genome shotgun (WGS) entry which is preliminary data.</text>
</comment>
<dbReference type="EMBL" id="MKJU01000022">
    <property type="protein sequence ID" value="OHU92062.1"/>
    <property type="molecule type" value="Genomic_DNA"/>
</dbReference>
<name>A0A1S1MY31_9GAMM</name>
<dbReference type="RefSeq" id="WP_070983864.1">
    <property type="nucleotide sequence ID" value="NZ_MKJU01000022.1"/>
</dbReference>
<sequence>MNDEQFDNQLRAEFSKQKQQNRLSRAQINQLKTQCTSQKVKPVWPRVQWTFASLAAVFLAYLVFTESQVTQQPLYTLDFEQYQRVEKHTLHAGQYKRSLILQKQQLDNEMQVAKSNLNQAYATHGKLIEKQGDTWFIADCQQQTLLEISTELVAQLTQRSDYQANQIGTLLAFKRNPQGQLVSLSALENSDSTTCS</sequence>
<reference evidence="2 3" key="1">
    <citation type="submission" date="2016-09" db="EMBL/GenBank/DDBJ databases">
        <title>Pseudoalteromonas amylolytica sp. nov., isolated from the surface seawater.</title>
        <authorList>
            <person name="Wu Y.-H."/>
            <person name="Cheng H."/>
            <person name="Jin X.-B."/>
            <person name="Wang C.-S."/>
            <person name="Xu X.-W."/>
        </authorList>
    </citation>
    <scope>NUCLEOTIDE SEQUENCE [LARGE SCALE GENOMIC DNA]</scope>
    <source>
        <strain evidence="2 3">JW1</strain>
    </source>
</reference>
<keyword evidence="1" id="KW-0175">Coiled coil</keyword>
<dbReference type="STRING" id="1859457.BET10_06940"/>
<dbReference type="OrthoDB" id="6307145at2"/>